<comment type="caution">
    <text evidence="1">The sequence shown here is derived from an EMBL/GenBank/DDBJ whole genome shotgun (WGS) entry which is preliminary data.</text>
</comment>
<dbReference type="AlphaFoldDB" id="A0AAJ4XPQ5"/>
<reference evidence="1" key="1">
    <citation type="submission" date="2023-10" db="EMBL/GenBank/DDBJ databases">
        <authorList>
            <person name="Guldener U."/>
        </authorList>
    </citation>
    <scope>NUCLEOTIDE SEQUENCE</scope>
    <source>
        <strain evidence="1">Mp4</strain>
    </source>
</reference>
<name>A0AAJ4XPQ5_9BASI</name>
<keyword evidence="2" id="KW-1185">Reference proteome</keyword>
<gene>
    <name evidence="1" type="ORF">MEPE_05234</name>
</gene>
<accession>A0AAJ4XPQ5</accession>
<proteinExistence type="predicted"/>
<organism evidence="1 2">
    <name type="scientific">Melanopsichium pennsylvanicum</name>
    <dbReference type="NCBI Taxonomy" id="63383"/>
    <lineage>
        <taxon>Eukaryota</taxon>
        <taxon>Fungi</taxon>
        <taxon>Dikarya</taxon>
        <taxon>Basidiomycota</taxon>
        <taxon>Ustilaginomycotina</taxon>
        <taxon>Ustilaginomycetes</taxon>
        <taxon>Ustilaginales</taxon>
        <taxon>Ustilaginaceae</taxon>
        <taxon>Melanopsichium</taxon>
    </lineage>
</organism>
<evidence type="ECO:0000313" key="1">
    <source>
        <dbReference type="EMBL" id="SNX86525.1"/>
    </source>
</evidence>
<dbReference type="Proteomes" id="UP001294444">
    <property type="component" value="Unassembled WGS sequence"/>
</dbReference>
<evidence type="ECO:0000313" key="2">
    <source>
        <dbReference type="Proteomes" id="UP001294444"/>
    </source>
</evidence>
<sequence>MSVSLSASILCSEMKEIVLLGACFCRRPQSEKELGLKDFAAPHSAHLEAPSEGGILGSRSRD</sequence>
<dbReference type="EMBL" id="OAPG01000014">
    <property type="protein sequence ID" value="SNX86525.1"/>
    <property type="molecule type" value="Genomic_DNA"/>
</dbReference>
<protein>
    <submittedName>
        <fullName evidence="1">Uncharacterized protein</fullName>
    </submittedName>
</protein>